<evidence type="ECO:0000256" key="1">
    <source>
        <dbReference type="ARBA" id="ARBA00022527"/>
    </source>
</evidence>
<keyword evidence="1" id="KW-0723">Serine/threonine-protein kinase</keyword>
<dbReference type="STRING" id="2880.D7FP09"/>
<feature type="domain" description="AGC-kinase C-terminal" evidence="11">
    <location>
        <begin position="497"/>
        <end position="577"/>
    </location>
</feature>
<keyword evidence="2" id="KW-0597">Phosphoprotein</keyword>
<feature type="domain" description="RGS" evidence="10">
    <location>
        <begin position="56"/>
        <end position="169"/>
    </location>
</feature>
<dbReference type="SUPFAM" id="SSF48097">
    <property type="entry name" value="Regulator of G-protein signaling, RGS"/>
    <property type="match status" value="1"/>
</dbReference>
<dbReference type="InterPro" id="IPR011009">
    <property type="entry name" value="Kinase-like_dom_sf"/>
</dbReference>
<feature type="binding site" evidence="7">
    <location>
        <position position="225"/>
    </location>
    <ligand>
        <name>ATP</name>
        <dbReference type="ChEBI" id="CHEBI:30616"/>
    </ligand>
</feature>
<dbReference type="Gene3D" id="1.10.167.10">
    <property type="entry name" value="Regulator of G-protein Signalling 4, domain 2"/>
    <property type="match status" value="1"/>
</dbReference>
<dbReference type="PROSITE" id="PS00107">
    <property type="entry name" value="PROTEIN_KINASE_ATP"/>
    <property type="match status" value="1"/>
</dbReference>
<dbReference type="Proteomes" id="UP000002630">
    <property type="component" value="Linkage Group LG03"/>
</dbReference>
<sequence length="649" mass="73526">MGGAPSRVHQSSTLGEVPESRATEHATVWRKEGYHDDFTKSPILPDDREDITEYVELLAMLHSPVGQNFLGRFSMEIGTQHVLFAWSDIQEYRAIPTVDYRFTKAKQIFGKYLRASATALDFLPEGLGEEIYNCLDQAREDKNLLGPDLFLQVQKVCFRHIFEFTFQELKNNYARRYEAYQEEGASRFNRIGVNDFWYMEKLGEGAFGKVVHVVKKSTGRHYAMKIQHKTELLRSFARSLSRLDNEKMVFQACNHPFVLQMDYAFQTELHAIIVLNLVTTGNLQDAIDSSPKKRLDEPRARFYAAEIVIALIHLHDMGLMYRDLKPRNVMLGMDGHIQLADMGGVGDCIGDMSARKIRKHGTTVKRRGTLMNFKRRSIMGTKGYMAPEMAKLLNQSNDQRQGYDEAVDWWSLGVTVYKMLTGARPFDPPPWARKQSVVAMLRRQTEFEKLQAEVEYPRYMSEAAVSFVSALLRHDVHERLGSGPNGKEGIKSHAFMAGIVWERLAAKNVEPPYIPTQGPVCDEPLYDSFEEMMEGMHEADARYNKKKRNLNEKVSPDDQKWFATWRYISPQTLRIEMGLAQAMDDIEANFKVMQLTGEGSLSASASATSPHLRALKNTGKAALAMGKLLRLGSNVSGTPSAPSAAVSPR</sequence>
<feature type="domain" description="Protein kinase" evidence="9">
    <location>
        <begin position="196"/>
        <end position="496"/>
    </location>
</feature>
<keyword evidence="6 7" id="KW-0067">ATP-binding</keyword>
<evidence type="ECO:0000259" key="11">
    <source>
        <dbReference type="PROSITE" id="PS51285"/>
    </source>
</evidence>
<dbReference type="AlphaFoldDB" id="D7FP09"/>
<dbReference type="EMBL" id="FN649728">
    <property type="protein sequence ID" value="CBJ30276.1"/>
    <property type="molecule type" value="Genomic_DNA"/>
</dbReference>
<evidence type="ECO:0000313" key="13">
    <source>
        <dbReference type="Proteomes" id="UP000002630"/>
    </source>
</evidence>
<dbReference type="InParanoid" id="D7FP09"/>
<proteinExistence type="predicted"/>
<keyword evidence="4 7" id="KW-0547">Nucleotide-binding</keyword>
<dbReference type="InterPro" id="IPR045270">
    <property type="entry name" value="STKc_AGC"/>
</dbReference>
<evidence type="ECO:0008006" key="14">
    <source>
        <dbReference type="Google" id="ProtNLM"/>
    </source>
</evidence>
<evidence type="ECO:0000256" key="4">
    <source>
        <dbReference type="ARBA" id="ARBA00022741"/>
    </source>
</evidence>
<evidence type="ECO:0000256" key="3">
    <source>
        <dbReference type="ARBA" id="ARBA00022679"/>
    </source>
</evidence>
<dbReference type="PROSITE" id="PS51285">
    <property type="entry name" value="AGC_KINASE_CTER"/>
    <property type="match status" value="1"/>
</dbReference>
<dbReference type="SMART" id="SM00220">
    <property type="entry name" value="S_TKc"/>
    <property type="match status" value="1"/>
</dbReference>
<evidence type="ECO:0000256" key="8">
    <source>
        <dbReference type="SAM" id="MobiDB-lite"/>
    </source>
</evidence>
<feature type="region of interest" description="Disordered" evidence="8">
    <location>
        <begin position="1"/>
        <end position="26"/>
    </location>
</feature>
<dbReference type="InterPro" id="IPR016137">
    <property type="entry name" value="RGS"/>
</dbReference>
<dbReference type="OrthoDB" id="354826at2759"/>
<evidence type="ECO:0000256" key="6">
    <source>
        <dbReference type="ARBA" id="ARBA00022840"/>
    </source>
</evidence>
<evidence type="ECO:0000259" key="9">
    <source>
        <dbReference type="PROSITE" id="PS50011"/>
    </source>
</evidence>
<dbReference type="InterPro" id="IPR008271">
    <property type="entry name" value="Ser/Thr_kinase_AS"/>
</dbReference>
<dbReference type="InterPro" id="IPR017441">
    <property type="entry name" value="Protein_kinase_ATP_BS"/>
</dbReference>
<keyword evidence="3" id="KW-0808">Transferase</keyword>
<dbReference type="PROSITE" id="PS50132">
    <property type="entry name" value="RGS"/>
    <property type="match status" value="1"/>
</dbReference>
<evidence type="ECO:0000256" key="7">
    <source>
        <dbReference type="PROSITE-ProRule" id="PRU10141"/>
    </source>
</evidence>
<reference evidence="12 13" key="1">
    <citation type="journal article" date="2010" name="Nature">
        <title>The Ectocarpus genome and the independent evolution of multicellularity in brown algae.</title>
        <authorList>
            <person name="Cock J.M."/>
            <person name="Sterck L."/>
            <person name="Rouze P."/>
            <person name="Scornet D."/>
            <person name="Allen A.E."/>
            <person name="Amoutzias G."/>
            <person name="Anthouard V."/>
            <person name="Artiguenave F."/>
            <person name="Aury J.M."/>
            <person name="Badger J.H."/>
            <person name="Beszteri B."/>
            <person name="Billiau K."/>
            <person name="Bonnet E."/>
            <person name="Bothwell J.H."/>
            <person name="Bowler C."/>
            <person name="Boyen C."/>
            <person name="Brownlee C."/>
            <person name="Carrano C.J."/>
            <person name="Charrier B."/>
            <person name="Cho G.Y."/>
            <person name="Coelho S.M."/>
            <person name="Collen J."/>
            <person name="Corre E."/>
            <person name="Da Silva C."/>
            <person name="Delage L."/>
            <person name="Delaroque N."/>
            <person name="Dittami S.M."/>
            <person name="Doulbeau S."/>
            <person name="Elias M."/>
            <person name="Farnham G."/>
            <person name="Gachon C.M."/>
            <person name="Gschloessl B."/>
            <person name="Heesch S."/>
            <person name="Jabbari K."/>
            <person name="Jubin C."/>
            <person name="Kawai H."/>
            <person name="Kimura K."/>
            <person name="Kloareg B."/>
            <person name="Kupper F.C."/>
            <person name="Lang D."/>
            <person name="Le Bail A."/>
            <person name="Leblanc C."/>
            <person name="Lerouge P."/>
            <person name="Lohr M."/>
            <person name="Lopez P.J."/>
            <person name="Martens C."/>
            <person name="Maumus F."/>
            <person name="Michel G."/>
            <person name="Miranda-Saavedra D."/>
            <person name="Morales J."/>
            <person name="Moreau H."/>
            <person name="Motomura T."/>
            <person name="Nagasato C."/>
            <person name="Napoli C.A."/>
            <person name="Nelson D.R."/>
            <person name="Nyvall-Collen P."/>
            <person name="Peters A.F."/>
            <person name="Pommier C."/>
            <person name="Potin P."/>
            <person name="Poulain J."/>
            <person name="Quesneville H."/>
            <person name="Read B."/>
            <person name="Rensing S.A."/>
            <person name="Ritter A."/>
            <person name="Rousvoal S."/>
            <person name="Samanta M."/>
            <person name="Samson G."/>
            <person name="Schroeder D.C."/>
            <person name="Segurens B."/>
            <person name="Strittmatter M."/>
            <person name="Tonon T."/>
            <person name="Tregear J.W."/>
            <person name="Valentin K."/>
            <person name="von Dassow P."/>
            <person name="Yamagishi T."/>
            <person name="Van de Peer Y."/>
            <person name="Wincker P."/>
        </authorList>
    </citation>
    <scope>NUCLEOTIDE SEQUENCE [LARGE SCALE GENOMIC DNA]</scope>
    <source>
        <strain evidence="13">Ec32 / CCAP1310/4</strain>
    </source>
</reference>
<dbReference type="SUPFAM" id="SSF56112">
    <property type="entry name" value="Protein kinase-like (PK-like)"/>
    <property type="match status" value="1"/>
</dbReference>
<dbReference type="InterPro" id="IPR044926">
    <property type="entry name" value="RGS_subdomain_2"/>
</dbReference>
<dbReference type="PROSITE" id="PS00108">
    <property type="entry name" value="PROTEIN_KINASE_ST"/>
    <property type="match status" value="1"/>
</dbReference>
<evidence type="ECO:0000256" key="5">
    <source>
        <dbReference type="ARBA" id="ARBA00022777"/>
    </source>
</evidence>
<name>D7FP09_ECTSI</name>
<dbReference type="Gene3D" id="1.10.510.10">
    <property type="entry name" value="Transferase(Phosphotransferase) domain 1"/>
    <property type="match status" value="1"/>
</dbReference>
<evidence type="ECO:0000256" key="2">
    <source>
        <dbReference type="ARBA" id="ARBA00022553"/>
    </source>
</evidence>
<dbReference type="eggNOG" id="KOG0598">
    <property type="taxonomic scope" value="Eukaryota"/>
</dbReference>
<dbReference type="PROSITE" id="PS50011">
    <property type="entry name" value="PROTEIN_KINASE_DOM"/>
    <property type="match status" value="1"/>
</dbReference>
<dbReference type="InterPro" id="IPR000961">
    <property type="entry name" value="AGC-kinase_C"/>
</dbReference>
<dbReference type="Gene3D" id="3.30.200.20">
    <property type="entry name" value="Phosphorylase Kinase, domain 1"/>
    <property type="match status" value="1"/>
</dbReference>
<gene>
    <name evidence="12" type="ORF">Esi_0184_0009</name>
</gene>
<dbReference type="InterPro" id="IPR000719">
    <property type="entry name" value="Prot_kinase_dom"/>
</dbReference>
<accession>D7FP09</accession>
<dbReference type="PANTHER" id="PTHR24351">
    <property type="entry name" value="RIBOSOMAL PROTEIN S6 KINASE"/>
    <property type="match status" value="1"/>
</dbReference>
<dbReference type="CDD" id="cd05123">
    <property type="entry name" value="STKc_AGC"/>
    <property type="match status" value="1"/>
</dbReference>
<dbReference type="InterPro" id="IPR036305">
    <property type="entry name" value="RGS_sf"/>
</dbReference>
<evidence type="ECO:0000259" key="10">
    <source>
        <dbReference type="PROSITE" id="PS50132"/>
    </source>
</evidence>
<keyword evidence="13" id="KW-1185">Reference proteome</keyword>
<dbReference type="GO" id="GO:0004674">
    <property type="term" value="F:protein serine/threonine kinase activity"/>
    <property type="evidence" value="ECO:0007669"/>
    <property type="project" value="UniProtKB-KW"/>
</dbReference>
<dbReference type="Pfam" id="PF00069">
    <property type="entry name" value="Pkinase"/>
    <property type="match status" value="1"/>
</dbReference>
<dbReference type="Pfam" id="PF00615">
    <property type="entry name" value="RGS"/>
    <property type="match status" value="1"/>
</dbReference>
<keyword evidence="5" id="KW-0418">Kinase</keyword>
<organism evidence="12 13">
    <name type="scientific">Ectocarpus siliculosus</name>
    <name type="common">Brown alga</name>
    <name type="synonym">Conferva siliculosa</name>
    <dbReference type="NCBI Taxonomy" id="2880"/>
    <lineage>
        <taxon>Eukaryota</taxon>
        <taxon>Sar</taxon>
        <taxon>Stramenopiles</taxon>
        <taxon>Ochrophyta</taxon>
        <taxon>PX clade</taxon>
        <taxon>Phaeophyceae</taxon>
        <taxon>Ectocarpales</taxon>
        <taxon>Ectocarpaceae</taxon>
        <taxon>Ectocarpus</taxon>
    </lineage>
</organism>
<protein>
    <recommendedName>
        <fullName evidence="14">Protein kinase domain-containing protein</fullName>
    </recommendedName>
</protein>
<dbReference type="GO" id="GO:0005524">
    <property type="term" value="F:ATP binding"/>
    <property type="evidence" value="ECO:0007669"/>
    <property type="project" value="UniProtKB-UniRule"/>
</dbReference>
<dbReference type="EMBL" id="FN648319">
    <property type="protein sequence ID" value="CBJ30276.1"/>
    <property type="molecule type" value="Genomic_DNA"/>
</dbReference>
<evidence type="ECO:0000313" key="12">
    <source>
        <dbReference type="EMBL" id="CBJ30276.1"/>
    </source>
</evidence>